<keyword evidence="2 6" id="KW-0813">Transport</keyword>
<dbReference type="SUPFAM" id="SSF52833">
    <property type="entry name" value="Thioredoxin-like"/>
    <property type="match status" value="1"/>
</dbReference>
<dbReference type="GO" id="GO:0045454">
    <property type="term" value="P:cell redox homeostasis"/>
    <property type="evidence" value="ECO:0007669"/>
    <property type="project" value="InterPro"/>
</dbReference>
<dbReference type="GO" id="GO:0015038">
    <property type="term" value="F:glutathione disulfide oxidoreductase activity"/>
    <property type="evidence" value="ECO:0007669"/>
    <property type="project" value="UniProtKB-UniRule"/>
</dbReference>
<evidence type="ECO:0000256" key="1">
    <source>
        <dbReference type="ARBA" id="ARBA00007787"/>
    </source>
</evidence>
<reference evidence="8 9" key="1">
    <citation type="submission" date="2017-02" db="EMBL/GenBank/DDBJ databases">
        <title>Genomic diversity within the haloalkaliphilic genus Thioalkalivibrio.</title>
        <authorList>
            <person name="Ahn A.-C."/>
            <person name="Meier-Kolthoff J."/>
            <person name="Overmars L."/>
            <person name="Richter M."/>
            <person name="Woyke T."/>
            <person name="Sorokin D.Y."/>
            <person name="Muyzer G."/>
        </authorList>
    </citation>
    <scope>NUCLEOTIDE SEQUENCE [LARGE SCALE GENOMIC DNA]</scope>
    <source>
        <strain evidence="8 9">ALJD</strain>
    </source>
</reference>
<dbReference type="AlphaFoldDB" id="A0A1V3NBN4"/>
<evidence type="ECO:0000256" key="6">
    <source>
        <dbReference type="RuleBase" id="RU364065"/>
    </source>
</evidence>
<dbReference type="PANTHER" id="PTHR45694">
    <property type="entry name" value="GLUTAREDOXIN 2"/>
    <property type="match status" value="1"/>
</dbReference>
<dbReference type="Gene3D" id="3.40.30.10">
    <property type="entry name" value="Glutaredoxin"/>
    <property type="match status" value="1"/>
</dbReference>
<proteinExistence type="inferred from homology"/>
<dbReference type="Pfam" id="PF00462">
    <property type="entry name" value="Glutaredoxin"/>
    <property type="match status" value="1"/>
</dbReference>
<evidence type="ECO:0000313" key="9">
    <source>
        <dbReference type="Proteomes" id="UP000189462"/>
    </source>
</evidence>
<dbReference type="PROSITE" id="PS00195">
    <property type="entry name" value="GLUTAREDOXIN_1"/>
    <property type="match status" value="1"/>
</dbReference>
<evidence type="ECO:0000256" key="5">
    <source>
        <dbReference type="ARBA" id="ARBA00023284"/>
    </source>
</evidence>
<keyword evidence="9" id="KW-1185">Reference proteome</keyword>
<keyword evidence="6" id="KW-0963">Cytoplasm</keyword>
<evidence type="ECO:0000256" key="4">
    <source>
        <dbReference type="ARBA" id="ARBA00023157"/>
    </source>
</evidence>
<dbReference type="InterPro" id="IPR011900">
    <property type="entry name" value="GRX_bact"/>
</dbReference>
<name>A0A1V3NBN4_9GAMM</name>
<evidence type="ECO:0000256" key="3">
    <source>
        <dbReference type="ARBA" id="ARBA00022982"/>
    </source>
</evidence>
<dbReference type="InterPro" id="IPR014025">
    <property type="entry name" value="Glutaredoxin_subgr"/>
</dbReference>
<dbReference type="Proteomes" id="UP000189462">
    <property type="component" value="Unassembled WGS sequence"/>
</dbReference>
<evidence type="ECO:0000256" key="2">
    <source>
        <dbReference type="ARBA" id="ARBA00022448"/>
    </source>
</evidence>
<dbReference type="PANTHER" id="PTHR45694:SF18">
    <property type="entry name" value="GLUTAREDOXIN-1-RELATED"/>
    <property type="match status" value="1"/>
</dbReference>
<sequence>MSMIRMYCTGICPYCDRAEDLLVRRGLGDHLEKIRVDQDRERLVEMLRMTQRRTVPQIFIGDHHVGGYDDLVELDMDGALNELLTEAGIA</sequence>
<dbReference type="PROSITE" id="PS51354">
    <property type="entry name" value="GLUTAREDOXIN_2"/>
    <property type="match status" value="1"/>
</dbReference>
<keyword evidence="5 6" id="KW-0676">Redox-active center</keyword>
<dbReference type="InterPro" id="IPR011767">
    <property type="entry name" value="GLR_AS"/>
</dbReference>
<dbReference type="CDD" id="cd03418">
    <property type="entry name" value="GRX_GRXb_1_3_like"/>
    <property type="match status" value="1"/>
</dbReference>
<accession>A0A1V3NBN4</accession>
<dbReference type="InterPro" id="IPR002109">
    <property type="entry name" value="Glutaredoxin"/>
</dbReference>
<dbReference type="PRINTS" id="PR00160">
    <property type="entry name" value="GLUTAREDOXIN"/>
</dbReference>
<comment type="caution">
    <text evidence="8">The sequence shown here is derived from an EMBL/GenBank/DDBJ whole genome shotgun (WGS) entry which is preliminary data.</text>
</comment>
<protein>
    <recommendedName>
        <fullName evidence="6">Glutaredoxin</fullName>
    </recommendedName>
</protein>
<evidence type="ECO:0000313" key="8">
    <source>
        <dbReference type="EMBL" id="OOG22455.1"/>
    </source>
</evidence>
<dbReference type="RefSeq" id="WP_077279922.1">
    <property type="nucleotide sequence ID" value="NZ_MVBK01000100.1"/>
</dbReference>
<keyword evidence="3 6" id="KW-0249">Electron transport</keyword>
<organism evidence="8 9">
    <name type="scientific">Thioalkalivibrio denitrificans</name>
    <dbReference type="NCBI Taxonomy" id="108003"/>
    <lineage>
        <taxon>Bacteria</taxon>
        <taxon>Pseudomonadati</taxon>
        <taxon>Pseudomonadota</taxon>
        <taxon>Gammaproteobacteria</taxon>
        <taxon>Chromatiales</taxon>
        <taxon>Ectothiorhodospiraceae</taxon>
        <taxon>Thioalkalivibrio</taxon>
    </lineage>
</organism>
<dbReference type="STRING" id="108003.B1C78_14750"/>
<keyword evidence="4" id="KW-1015">Disulfide bond</keyword>
<dbReference type="NCBIfam" id="TIGR02181">
    <property type="entry name" value="GRX_bact"/>
    <property type="match status" value="1"/>
</dbReference>
<evidence type="ECO:0000259" key="7">
    <source>
        <dbReference type="Pfam" id="PF00462"/>
    </source>
</evidence>
<dbReference type="GO" id="GO:0034599">
    <property type="term" value="P:cellular response to oxidative stress"/>
    <property type="evidence" value="ECO:0007669"/>
    <property type="project" value="TreeGrafter"/>
</dbReference>
<gene>
    <name evidence="8" type="ORF">B1C78_14750</name>
</gene>
<dbReference type="OrthoDB" id="9814618at2"/>
<dbReference type="EMBL" id="MVBK01000100">
    <property type="protein sequence ID" value="OOG22455.1"/>
    <property type="molecule type" value="Genomic_DNA"/>
</dbReference>
<comment type="function">
    <text evidence="6">Has a glutathione-disulfide oxidoreductase activity in the presence of NADPH and glutathione reductase. Reduces low molecular weight disulfides and proteins.</text>
</comment>
<feature type="domain" description="Glutaredoxin" evidence="7">
    <location>
        <begin position="7"/>
        <end position="65"/>
    </location>
</feature>
<dbReference type="InterPro" id="IPR036249">
    <property type="entry name" value="Thioredoxin-like_sf"/>
</dbReference>
<comment type="similarity">
    <text evidence="1 6">Belongs to the glutaredoxin family.</text>
</comment>
<dbReference type="GO" id="GO:0005737">
    <property type="term" value="C:cytoplasm"/>
    <property type="evidence" value="ECO:0007669"/>
    <property type="project" value="TreeGrafter"/>
</dbReference>